<gene>
    <name evidence="7" type="ORF">CHS0354_011208</name>
</gene>
<evidence type="ECO:0000256" key="1">
    <source>
        <dbReference type="ARBA" id="ARBA00022670"/>
    </source>
</evidence>
<proteinExistence type="inferred from homology"/>
<protein>
    <recommendedName>
        <fullName evidence="6">Peptidase S8/S53 domain-containing protein</fullName>
    </recommendedName>
</protein>
<dbReference type="GO" id="GO:0000139">
    <property type="term" value="C:Golgi membrane"/>
    <property type="evidence" value="ECO:0007669"/>
    <property type="project" value="TreeGrafter"/>
</dbReference>
<dbReference type="InterPro" id="IPR000209">
    <property type="entry name" value="Peptidase_S8/S53_dom"/>
</dbReference>
<dbReference type="InterPro" id="IPR036852">
    <property type="entry name" value="Peptidase_S8/S53_dom_sf"/>
</dbReference>
<evidence type="ECO:0000256" key="5">
    <source>
        <dbReference type="PROSITE-ProRule" id="PRU01240"/>
    </source>
</evidence>
<accession>A0AAE0T209</accession>
<feature type="domain" description="Peptidase S8/S53" evidence="6">
    <location>
        <begin position="21"/>
        <end position="124"/>
    </location>
</feature>
<reference evidence="7" key="1">
    <citation type="journal article" date="2021" name="Genome Biol. Evol.">
        <title>A High-Quality Reference Genome for a Parasitic Bivalve with Doubly Uniparental Inheritance (Bivalvia: Unionida).</title>
        <authorList>
            <person name="Smith C.H."/>
        </authorList>
    </citation>
    <scope>NUCLEOTIDE SEQUENCE</scope>
    <source>
        <strain evidence="7">CHS0354</strain>
    </source>
</reference>
<keyword evidence="4" id="KW-1015">Disulfide bond</keyword>
<evidence type="ECO:0000256" key="4">
    <source>
        <dbReference type="ARBA" id="ARBA00023157"/>
    </source>
</evidence>
<dbReference type="SUPFAM" id="SSF52743">
    <property type="entry name" value="Subtilisin-like"/>
    <property type="match status" value="1"/>
</dbReference>
<keyword evidence="1" id="KW-0645">Protease</keyword>
<keyword evidence="2" id="KW-0378">Hydrolase</keyword>
<dbReference type="GO" id="GO:0005802">
    <property type="term" value="C:trans-Golgi network"/>
    <property type="evidence" value="ECO:0007669"/>
    <property type="project" value="TreeGrafter"/>
</dbReference>
<dbReference type="GO" id="GO:0004252">
    <property type="term" value="F:serine-type endopeptidase activity"/>
    <property type="evidence" value="ECO:0007669"/>
    <property type="project" value="InterPro"/>
</dbReference>
<comment type="caution">
    <text evidence="7">The sequence shown here is derived from an EMBL/GenBank/DDBJ whole genome shotgun (WGS) entry which is preliminary data.</text>
</comment>
<dbReference type="PROSITE" id="PS51892">
    <property type="entry name" value="SUBTILASE"/>
    <property type="match status" value="1"/>
</dbReference>
<dbReference type="AlphaFoldDB" id="A0AAE0T209"/>
<dbReference type="PANTHER" id="PTHR42884:SF23">
    <property type="entry name" value="FURIN-LIKE PROTEASE 2"/>
    <property type="match status" value="1"/>
</dbReference>
<name>A0AAE0T209_9BIVA</name>
<evidence type="ECO:0000259" key="6">
    <source>
        <dbReference type="Pfam" id="PF00082"/>
    </source>
</evidence>
<dbReference type="PANTHER" id="PTHR42884">
    <property type="entry name" value="PROPROTEIN CONVERTASE SUBTILISIN/KEXIN-RELATED"/>
    <property type="match status" value="1"/>
</dbReference>
<dbReference type="Pfam" id="PF00082">
    <property type="entry name" value="Peptidase_S8"/>
    <property type="match status" value="1"/>
</dbReference>
<evidence type="ECO:0000256" key="3">
    <source>
        <dbReference type="ARBA" id="ARBA00022825"/>
    </source>
</evidence>
<dbReference type="Gene3D" id="3.40.50.200">
    <property type="entry name" value="Peptidase S8/S53 domain"/>
    <property type="match status" value="1"/>
</dbReference>
<keyword evidence="3" id="KW-0720">Serine protease</keyword>
<reference evidence="7" key="3">
    <citation type="submission" date="2023-05" db="EMBL/GenBank/DDBJ databases">
        <authorList>
            <person name="Smith C.H."/>
        </authorList>
    </citation>
    <scope>NUCLEOTIDE SEQUENCE</scope>
    <source>
        <strain evidence="7">CHS0354</strain>
        <tissue evidence="7">Mantle</tissue>
    </source>
</reference>
<organism evidence="7 8">
    <name type="scientific">Potamilus streckersoni</name>
    <dbReference type="NCBI Taxonomy" id="2493646"/>
    <lineage>
        <taxon>Eukaryota</taxon>
        <taxon>Metazoa</taxon>
        <taxon>Spiralia</taxon>
        <taxon>Lophotrochozoa</taxon>
        <taxon>Mollusca</taxon>
        <taxon>Bivalvia</taxon>
        <taxon>Autobranchia</taxon>
        <taxon>Heteroconchia</taxon>
        <taxon>Palaeoheterodonta</taxon>
        <taxon>Unionida</taxon>
        <taxon>Unionoidea</taxon>
        <taxon>Unionidae</taxon>
        <taxon>Ambleminae</taxon>
        <taxon>Lampsilini</taxon>
        <taxon>Potamilus</taxon>
    </lineage>
</organism>
<reference evidence="7" key="2">
    <citation type="journal article" date="2021" name="Genome Biol. Evol.">
        <title>Developing a high-quality reference genome for a parasitic bivalve with doubly uniparental inheritance (Bivalvia: Unionida).</title>
        <authorList>
            <person name="Smith C.H."/>
        </authorList>
    </citation>
    <scope>NUCLEOTIDE SEQUENCE</scope>
    <source>
        <strain evidence="7">CHS0354</strain>
        <tissue evidence="7">Mantle</tissue>
    </source>
</reference>
<keyword evidence="8" id="KW-1185">Reference proteome</keyword>
<sequence length="144" mass="15296">MRIKSDQRIRLINVLGTSDLMEGNALSHQQSTIDIYTNSWGPKDGRGFGSMRTLTSAAIERGIRTGRNGKGTIYVWAAGNGGLHDNCNADAYVNSIYTISISSINSNGLSATYAEVCTPVLSVTYGGGGGTNEYLSLLIESSPL</sequence>
<evidence type="ECO:0000313" key="8">
    <source>
        <dbReference type="Proteomes" id="UP001195483"/>
    </source>
</evidence>
<evidence type="ECO:0000313" key="7">
    <source>
        <dbReference type="EMBL" id="KAK3602375.1"/>
    </source>
</evidence>
<dbReference type="GO" id="GO:0016485">
    <property type="term" value="P:protein processing"/>
    <property type="evidence" value="ECO:0007669"/>
    <property type="project" value="TreeGrafter"/>
</dbReference>
<evidence type="ECO:0000256" key="2">
    <source>
        <dbReference type="ARBA" id="ARBA00022801"/>
    </source>
</evidence>
<dbReference type="Proteomes" id="UP001195483">
    <property type="component" value="Unassembled WGS sequence"/>
</dbReference>
<dbReference type="EMBL" id="JAEAOA010000696">
    <property type="protein sequence ID" value="KAK3602375.1"/>
    <property type="molecule type" value="Genomic_DNA"/>
</dbReference>
<comment type="similarity">
    <text evidence="5">Belongs to the peptidase S8 family.</text>
</comment>
<comment type="caution">
    <text evidence="5">Lacks conserved residue(s) required for the propagation of feature annotation.</text>
</comment>